<comment type="similarity">
    <text evidence="2">Belongs to the peptidase C26 family.</text>
</comment>
<dbReference type="PANTHER" id="PTHR11315">
    <property type="entry name" value="PROTEASE FAMILY C26 GAMMA-GLUTAMYL HYDROLASE"/>
    <property type="match status" value="1"/>
</dbReference>
<dbReference type="Proteomes" id="UP001141327">
    <property type="component" value="Unassembled WGS sequence"/>
</dbReference>
<dbReference type="InterPro" id="IPR015527">
    <property type="entry name" value="Pept_C26_g-glut_hydrolase"/>
</dbReference>
<keyword evidence="4" id="KW-0964">Secreted</keyword>
<dbReference type="SUPFAM" id="SSF52317">
    <property type="entry name" value="Class I glutamine amidotransferase-like"/>
    <property type="match status" value="1"/>
</dbReference>
<feature type="signal peptide" evidence="8">
    <location>
        <begin position="1"/>
        <end position="17"/>
    </location>
</feature>
<keyword evidence="10" id="KW-1185">Reference proteome</keyword>
<evidence type="ECO:0000313" key="9">
    <source>
        <dbReference type="EMBL" id="KAJ4458932.1"/>
    </source>
</evidence>
<dbReference type="InterPro" id="IPR029062">
    <property type="entry name" value="Class_I_gatase-like"/>
</dbReference>
<evidence type="ECO:0000313" key="10">
    <source>
        <dbReference type="Proteomes" id="UP001141327"/>
    </source>
</evidence>
<evidence type="ECO:0000256" key="4">
    <source>
        <dbReference type="ARBA" id="ARBA00022525"/>
    </source>
</evidence>
<sequence length="303" mass="33680">MLRLLFILGIFGCLACASSTDRPIIGVLSLPTKSQYGRSYIAASYVKFLEAAGARVAPIKYTDSFETITNLFSSLNGVLFTGGGDELNGTYFAVEQLLFKLVLDANNRGEHVPLWGTCLGFEAISMIVAGGDIRTFCDAENISMALEMEPTARNSRLFGGLTDTEYRTLSQKPVTLNNHQWCLKTDTFASSSLAEFFTLLSTNADRAGMRFVSSMEGKKYPIFAVQWHPEKNPYEWLEDSAIVHSDESVGAVGSLARTFVREARQNGHHFATLDAEWQSLIWNYSPVYTGKTHSDFEQTYFFA</sequence>
<gene>
    <name evidence="9" type="ORF">PAPYR_5214</name>
</gene>
<protein>
    <recommendedName>
        <fullName evidence="3 7">folate gamma-glutamyl hydrolase</fullName>
        <ecNumber evidence="3 7">3.4.19.9</ecNumber>
    </recommendedName>
</protein>
<feature type="active site" description="Nucleophile" evidence="7">
    <location>
        <position position="118"/>
    </location>
</feature>
<dbReference type="GO" id="GO:0016787">
    <property type="term" value="F:hydrolase activity"/>
    <property type="evidence" value="ECO:0007669"/>
    <property type="project" value="UniProtKB-KW"/>
</dbReference>
<keyword evidence="5 8" id="KW-0732">Signal</keyword>
<comment type="subcellular location">
    <subcellularLocation>
        <location evidence="1">Secreted</location>
        <location evidence="1">Extracellular space</location>
    </subcellularLocation>
</comment>
<dbReference type="InterPro" id="IPR011697">
    <property type="entry name" value="Peptidase_C26"/>
</dbReference>
<evidence type="ECO:0000256" key="2">
    <source>
        <dbReference type="ARBA" id="ARBA00011083"/>
    </source>
</evidence>
<evidence type="ECO:0000256" key="1">
    <source>
        <dbReference type="ARBA" id="ARBA00004239"/>
    </source>
</evidence>
<name>A0ABQ8UKI0_9EUKA</name>
<evidence type="ECO:0000256" key="8">
    <source>
        <dbReference type="SAM" id="SignalP"/>
    </source>
</evidence>
<evidence type="ECO:0000256" key="5">
    <source>
        <dbReference type="ARBA" id="ARBA00022729"/>
    </source>
</evidence>
<evidence type="ECO:0000256" key="7">
    <source>
        <dbReference type="PROSITE-ProRule" id="PRU00607"/>
    </source>
</evidence>
<proteinExistence type="inferred from homology"/>
<dbReference type="PROSITE" id="PS51273">
    <property type="entry name" value="GATASE_TYPE_1"/>
    <property type="match status" value="1"/>
</dbReference>
<dbReference type="Pfam" id="PF07722">
    <property type="entry name" value="Peptidase_C26"/>
    <property type="match status" value="1"/>
</dbReference>
<dbReference type="PROSITE" id="PS51275">
    <property type="entry name" value="PEPTIDASE_C26_GGH"/>
    <property type="match status" value="1"/>
</dbReference>
<dbReference type="EC" id="3.4.19.9" evidence="3 7"/>
<dbReference type="PANTHER" id="PTHR11315:SF0">
    <property type="entry name" value="FOLATE GAMMA-GLUTAMYL HYDROLASE"/>
    <property type="match status" value="1"/>
</dbReference>
<keyword evidence="6 7" id="KW-0378">Hydrolase</keyword>
<evidence type="ECO:0000256" key="6">
    <source>
        <dbReference type="ARBA" id="ARBA00022801"/>
    </source>
</evidence>
<reference evidence="9" key="1">
    <citation type="journal article" date="2022" name="bioRxiv">
        <title>Genomics of Preaxostyla Flagellates Illuminates Evolutionary Transitions and the Path Towards Mitochondrial Loss.</title>
        <authorList>
            <person name="Novak L.V.F."/>
            <person name="Treitli S.C."/>
            <person name="Pyrih J."/>
            <person name="Halakuc P."/>
            <person name="Pipaliya S.V."/>
            <person name="Vacek V."/>
            <person name="Brzon O."/>
            <person name="Soukal P."/>
            <person name="Eme L."/>
            <person name="Dacks J.B."/>
            <person name="Karnkowska A."/>
            <person name="Elias M."/>
            <person name="Hampl V."/>
        </authorList>
    </citation>
    <scope>NUCLEOTIDE SEQUENCE</scope>
    <source>
        <strain evidence="9">RCP-MX</strain>
    </source>
</reference>
<comment type="catalytic activity">
    <reaction evidence="7">
        <text>(6S)-5,6,7,8-tetrahydrofolyl-(gamma-L-Glu)(n) + (n-1) H2O = (6S)-5,6,7,8-tetrahydrofolate + (n-1) L-glutamate</text>
        <dbReference type="Rhea" id="RHEA:56784"/>
        <dbReference type="Rhea" id="RHEA-COMP:14738"/>
        <dbReference type="ChEBI" id="CHEBI:15377"/>
        <dbReference type="ChEBI" id="CHEBI:29985"/>
        <dbReference type="ChEBI" id="CHEBI:57453"/>
        <dbReference type="ChEBI" id="CHEBI:141005"/>
        <dbReference type="EC" id="3.4.19.9"/>
    </reaction>
</comment>
<feature type="chain" id="PRO_5046892732" description="folate gamma-glutamyl hydrolase" evidence="8">
    <location>
        <begin position="18"/>
        <end position="303"/>
    </location>
</feature>
<dbReference type="EMBL" id="JAPMOS010000024">
    <property type="protein sequence ID" value="KAJ4458932.1"/>
    <property type="molecule type" value="Genomic_DNA"/>
</dbReference>
<comment type="caution">
    <text evidence="9">The sequence shown here is derived from an EMBL/GenBank/DDBJ whole genome shotgun (WGS) entry which is preliminary data.</text>
</comment>
<dbReference type="Gene3D" id="3.40.50.880">
    <property type="match status" value="1"/>
</dbReference>
<accession>A0ABQ8UKI0</accession>
<organism evidence="9 10">
    <name type="scientific">Paratrimastix pyriformis</name>
    <dbReference type="NCBI Taxonomy" id="342808"/>
    <lineage>
        <taxon>Eukaryota</taxon>
        <taxon>Metamonada</taxon>
        <taxon>Preaxostyla</taxon>
        <taxon>Paratrimastigidae</taxon>
        <taxon>Paratrimastix</taxon>
    </lineage>
</organism>
<feature type="active site" evidence="7">
    <location>
        <position position="228"/>
    </location>
</feature>
<evidence type="ECO:0000256" key="3">
    <source>
        <dbReference type="ARBA" id="ARBA00012886"/>
    </source>
</evidence>